<dbReference type="eggNOG" id="COG5316">
    <property type="taxonomic scope" value="Bacteria"/>
</dbReference>
<accession>R0E3T3</accession>
<evidence type="ECO:0000256" key="2">
    <source>
        <dbReference type="SAM" id="SignalP"/>
    </source>
</evidence>
<organism evidence="3 4">
    <name type="scientific">Caulobacter vibrioides OR37</name>
    <dbReference type="NCBI Taxonomy" id="1292034"/>
    <lineage>
        <taxon>Bacteria</taxon>
        <taxon>Pseudomonadati</taxon>
        <taxon>Pseudomonadota</taxon>
        <taxon>Alphaproteobacteria</taxon>
        <taxon>Caulobacterales</taxon>
        <taxon>Caulobacteraceae</taxon>
        <taxon>Caulobacter</taxon>
    </lineage>
</organism>
<name>R0E3T3_CAUVI</name>
<feature type="chain" id="PRO_5004348667" description="DUF4139 domain-containing protein" evidence="2">
    <location>
        <begin position="22"/>
        <end position="459"/>
    </location>
</feature>
<evidence type="ECO:0000313" key="3">
    <source>
        <dbReference type="EMBL" id="ENZ80258.1"/>
    </source>
</evidence>
<feature type="signal peptide" evidence="2">
    <location>
        <begin position="1"/>
        <end position="21"/>
    </location>
</feature>
<dbReference type="EMBL" id="APMP01000036">
    <property type="protein sequence ID" value="ENZ80258.1"/>
    <property type="molecule type" value="Genomic_DNA"/>
</dbReference>
<dbReference type="Proteomes" id="UP000013063">
    <property type="component" value="Unassembled WGS sequence"/>
</dbReference>
<evidence type="ECO:0000313" key="4">
    <source>
        <dbReference type="Proteomes" id="UP000013063"/>
    </source>
</evidence>
<dbReference type="RefSeq" id="WP_004623940.1">
    <property type="nucleotide sequence ID" value="NZ_APMP01000036.1"/>
</dbReference>
<keyword evidence="4" id="KW-1185">Reference proteome</keyword>
<comment type="caution">
    <text evidence="3">The sequence shown here is derived from an EMBL/GenBank/DDBJ whole genome shotgun (WGS) entry which is preliminary data.</text>
</comment>
<keyword evidence="2" id="KW-0732">Signal</keyword>
<evidence type="ECO:0008006" key="5">
    <source>
        <dbReference type="Google" id="ProtNLM"/>
    </source>
</evidence>
<dbReference type="STRING" id="1292034.OR37_03828"/>
<evidence type="ECO:0000256" key="1">
    <source>
        <dbReference type="SAM" id="MobiDB-lite"/>
    </source>
</evidence>
<dbReference type="AlphaFoldDB" id="R0E3T3"/>
<dbReference type="PANTHER" id="PTHR38075:SF1">
    <property type="entry name" value="DUF4139 DOMAIN-CONTAINING PROTEIN"/>
    <property type="match status" value="1"/>
</dbReference>
<sequence precursor="true">MHRRALLASAGLLLVPLSARAQQREVSVTIYNSDLALVEDARPLDLKAGRQKLEFKDVSAQIRPETVSLSAPGVTILEQNFDYDLLTPSKLMEKAVGQQVRIVRTNPGDGKETTEVATVLAANEGVVLKIGDRIEVLRDDGVPTRVIFDKVPETLRARPTLSVNVEAASAGPRQAKLSYLTSGLSWKADYVAMFDEAKSALDLQGWITLSNTSGTAFENAKTQLVAGEVNQLSQNNGYRPPRRGTPGVISAGTESGTGERVADYYLYPLPERTTIAANQNKQVGFLSAQGVAAKKVYEVREGWFVSQGEPAKAVVAIQFSNAKLAGLGSQLPAGTMRVYMRDAAGDPKFVGENAIGHTPAGSELSIKIGEAFDVSSQATLVSETKVSKTRSRYEMKYLLRNAKDQPVTVELRQGGLWRDGEVKAESLKSRRIDARTLGWSVPVPANGETTLTFTVETGW</sequence>
<dbReference type="PATRIC" id="fig|1292034.3.peg.3800"/>
<gene>
    <name evidence="3" type="ORF">OR37_03828</name>
</gene>
<dbReference type="OrthoDB" id="9808067at2"/>
<protein>
    <recommendedName>
        <fullName evidence="5">DUF4139 domain-containing protein</fullName>
    </recommendedName>
</protein>
<proteinExistence type="predicted"/>
<feature type="region of interest" description="Disordered" evidence="1">
    <location>
        <begin position="233"/>
        <end position="253"/>
    </location>
</feature>
<dbReference type="PANTHER" id="PTHR38075">
    <property type="entry name" value="DUF4139 DOMAIN-CONTAINING PROTEIN"/>
    <property type="match status" value="1"/>
</dbReference>
<reference evidence="3 4" key="1">
    <citation type="journal article" date="2013" name="Genome Announc.">
        <title>Draft Genome Sequence for Caulobacter sp. Strain OR37, a Bacterium Tolerant to Heavy Metals.</title>
        <authorList>
            <person name="Utturkar S.M."/>
            <person name="Bollmann A."/>
            <person name="Brzoska R.M."/>
            <person name="Klingeman D.M."/>
            <person name="Epstein S.E."/>
            <person name="Palumbo A.V."/>
            <person name="Brown S.D."/>
        </authorList>
    </citation>
    <scope>NUCLEOTIDE SEQUENCE [LARGE SCALE GENOMIC DNA]</scope>
    <source>
        <strain evidence="3 4">OR37</strain>
    </source>
</reference>